<keyword evidence="1" id="KW-0175">Coiled coil</keyword>
<gene>
    <name evidence="3" type="ORF">OS493_028767</name>
</gene>
<dbReference type="PANTHER" id="PTHR14241">
    <property type="entry name" value="INTERFERON-INDUCED PROTEIN 44"/>
    <property type="match status" value="1"/>
</dbReference>
<proteinExistence type="predicted"/>
<keyword evidence="4" id="KW-1185">Reference proteome</keyword>
<evidence type="ECO:0000313" key="3">
    <source>
        <dbReference type="EMBL" id="KAJ7326043.1"/>
    </source>
</evidence>
<dbReference type="PANTHER" id="PTHR14241:SF31">
    <property type="entry name" value="RIBOSOMAL PROTEIN S23 MITOCHONDRIAL CONSERVED DOMAIN-CONTAINING PROTEIN"/>
    <property type="match status" value="1"/>
</dbReference>
<dbReference type="EMBL" id="MU827805">
    <property type="protein sequence ID" value="KAJ7326043.1"/>
    <property type="molecule type" value="Genomic_DNA"/>
</dbReference>
<evidence type="ECO:0000313" key="4">
    <source>
        <dbReference type="Proteomes" id="UP001163046"/>
    </source>
</evidence>
<accession>A0A9X0CF64</accession>
<dbReference type="CDD" id="cd00882">
    <property type="entry name" value="Ras_like_GTPase"/>
    <property type="match status" value="2"/>
</dbReference>
<dbReference type="InterPro" id="IPR027417">
    <property type="entry name" value="P-loop_NTPase"/>
</dbReference>
<evidence type="ECO:0000256" key="1">
    <source>
        <dbReference type="SAM" id="Coils"/>
    </source>
</evidence>
<dbReference type="AlphaFoldDB" id="A0A9X0CF64"/>
<feature type="region of interest" description="Disordered" evidence="2">
    <location>
        <begin position="512"/>
        <end position="548"/>
    </location>
</feature>
<dbReference type="Proteomes" id="UP001163046">
    <property type="component" value="Unassembled WGS sequence"/>
</dbReference>
<evidence type="ECO:0000256" key="2">
    <source>
        <dbReference type="SAM" id="MobiDB-lite"/>
    </source>
</evidence>
<comment type="caution">
    <text evidence="3">The sequence shown here is derived from an EMBL/GenBank/DDBJ whole genome shotgun (WGS) entry which is preliminary data.</text>
</comment>
<dbReference type="SUPFAM" id="SSF52540">
    <property type="entry name" value="P-loop containing nucleoside triphosphate hydrolases"/>
    <property type="match status" value="2"/>
</dbReference>
<reference evidence="3" key="1">
    <citation type="submission" date="2023-01" db="EMBL/GenBank/DDBJ databases">
        <title>Genome assembly of the deep-sea coral Lophelia pertusa.</title>
        <authorList>
            <person name="Herrera S."/>
            <person name="Cordes E."/>
        </authorList>
    </citation>
    <scope>NUCLEOTIDE SEQUENCE</scope>
    <source>
        <strain evidence="3">USNM1676648</strain>
        <tissue evidence="3">Polyp</tissue>
    </source>
</reference>
<organism evidence="3 4">
    <name type="scientific">Desmophyllum pertusum</name>
    <dbReference type="NCBI Taxonomy" id="174260"/>
    <lineage>
        <taxon>Eukaryota</taxon>
        <taxon>Metazoa</taxon>
        <taxon>Cnidaria</taxon>
        <taxon>Anthozoa</taxon>
        <taxon>Hexacorallia</taxon>
        <taxon>Scleractinia</taxon>
        <taxon>Caryophylliina</taxon>
        <taxon>Caryophylliidae</taxon>
        <taxon>Desmophyllum</taxon>
    </lineage>
</organism>
<feature type="coiled-coil region" evidence="1">
    <location>
        <begin position="7"/>
        <end position="44"/>
    </location>
</feature>
<protein>
    <recommendedName>
        <fullName evidence="5">G domain-containing protein</fullName>
    </recommendedName>
</protein>
<name>A0A9X0CF64_9CNID</name>
<feature type="compositionally biased region" description="Basic and acidic residues" evidence="2">
    <location>
        <begin position="525"/>
        <end position="548"/>
    </location>
</feature>
<dbReference type="OrthoDB" id="25620at2759"/>
<evidence type="ECO:0008006" key="5">
    <source>
        <dbReference type="Google" id="ProtNLM"/>
    </source>
</evidence>
<dbReference type="Gene3D" id="3.40.50.300">
    <property type="entry name" value="P-loop containing nucleotide triphosphate hydrolases"/>
    <property type="match status" value="2"/>
</dbReference>
<sequence length="875" mass="101533">MRIEREKELEEMRLSEQYHQLRQMEDELEEAKRREEKQKRLQLEGELCRCRGELFDYKFGDKTRLDNFHGLQIEDVTKLRIGVFGPAGSGKSCFINTCERAVRETEKGSAPDSTTGQEGTITLQDYLPEMFFHLVDTRGFFDYSANETVEFENILFGKLQPGDNIGRPVDGQASAQDMHQCPEFGQRLHGIIFVVKAIDLRLGEGALKNYLKPVRDILRKTGIEPITVVTHRDKLTMEDECKDALEQASAATGSSPSHTFFVWNYNKDKQQRDPDIERMVFDIVHYALMTAERAVKTMKQKEKNRQEDEMMRALEGVSISGQVAPDSADHSVLICIAVEGTTGNRLQGNYQGPPTQLDIWKVILSFKHSFNLFLEYLRVRLGVGIASHEDVGRLLITVTCSSLQILEGLWEDYCSGHLNEVAEQKIVTAQVLEKLHLREVKLKTTIAKEEYQKCKEVFLGSDQPRFPLKNYETVDRTYFTARAQSQQKAQEENDRRMQELRHEMERVRQEALREVQQRTSMEDDEQRRKLDRQKREREERERKRKEEEDMLQLKDAMRNYDFQSCPRIKKESFKDLDVGDIEFIRIALIGPTASGKTNFVGTLQRAIGEPQNAFQQETGKEGTIHLEEYYLQKKIRMVDTRGFFDSDERLMDEWLKIMSGRERSSFEGWQVQGHTAEDQRALPRRRFLSLFSPVTDNLSPRFTGYAPVTVITYLDRLTDKEDKDEAFDEASWATGASGQRTYFIANYNDVDAEQSFEVDRTALDILESALLSAERFIRIRKQREKNEMERKMERKIEAMAGAATKGVESVEQFFVRLEKKNNWTDQGKKKAVLEDLRKKEINTVKALKELWEDIKLDLPLSTGMRIALEEEMKHI</sequence>